<proteinExistence type="predicted"/>
<dbReference type="AlphaFoldDB" id="A0A9D6UZG1"/>
<evidence type="ECO:0000259" key="1">
    <source>
        <dbReference type="Pfam" id="PF00535"/>
    </source>
</evidence>
<feature type="domain" description="Glycosyltransferase 2-like" evidence="1">
    <location>
        <begin position="11"/>
        <end position="189"/>
    </location>
</feature>
<organism evidence="2 3">
    <name type="scientific">Desulfomonile tiedjei</name>
    <dbReference type="NCBI Taxonomy" id="2358"/>
    <lineage>
        <taxon>Bacteria</taxon>
        <taxon>Pseudomonadati</taxon>
        <taxon>Thermodesulfobacteriota</taxon>
        <taxon>Desulfomonilia</taxon>
        <taxon>Desulfomonilales</taxon>
        <taxon>Desulfomonilaceae</taxon>
        <taxon>Desulfomonile</taxon>
    </lineage>
</organism>
<evidence type="ECO:0000313" key="3">
    <source>
        <dbReference type="Proteomes" id="UP000807825"/>
    </source>
</evidence>
<evidence type="ECO:0000313" key="2">
    <source>
        <dbReference type="EMBL" id="MBI5249260.1"/>
    </source>
</evidence>
<dbReference type="SUPFAM" id="SSF53448">
    <property type="entry name" value="Nucleotide-diphospho-sugar transferases"/>
    <property type="match status" value="1"/>
</dbReference>
<comment type="caution">
    <text evidence="2">The sequence shown here is derived from an EMBL/GenBank/DDBJ whole genome shotgun (WGS) entry which is preliminary data.</text>
</comment>
<name>A0A9D6UZG1_9BACT</name>
<gene>
    <name evidence="2" type="ORF">HY912_07180</name>
</gene>
<dbReference type="CDD" id="cd04186">
    <property type="entry name" value="GT_2_like_c"/>
    <property type="match status" value="1"/>
</dbReference>
<dbReference type="Gene3D" id="3.90.550.10">
    <property type="entry name" value="Spore Coat Polysaccharide Biosynthesis Protein SpsA, Chain A"/>
    <property type="match status" value="1"/>
</dbReference>
<dbReference type="InterPro" id="IPR029044">
    <property type="entry name" value="Nucleotide-diphossugar_trans"/>
</dbReference>
<dbReference type="PANTHER" id="PTHR43179:SF7">
    <property type="entry name" value="RHAMNOSYLTRANSFERASE WBBL"/>
    <property type="match status" value="1"/>
</dbReference>
<dbReference type="PANTHER" id="PTHR43179">
    <property type="entry name" value="RHAMNOSYLTRANSFERASE WBBL"/>
    <property type="match status" value="1"/>
</dbReference>
<dbReference type="InterPro" id="IPR001173">
    <property type="entry name" value="Glyco_trans_2-like"/>
</dbReference>
<sequence length="319" mass="35058">MPESGNPVLTFVVVNRNTADLLIRCLDFIFSSELTETLQVILVDNGSTDDSVSRVKGAYPGVEIIEAGRNLGFAAANNRAFEKATGRYLILVNTDALLERHCAAKLLALMESNPRVGMAGPQLLNQDGSLQTSYEAVPTLATETLNRSLLKRLFPKRFPGKATRLSGPEPVEALIGAVMIIRRKALEELGGFDEGYFFFLEETDLAVRMRKAGWGVMHEPAAVATHLQGATAKTYQAGARIEFYRSRYLFFEKHYGIAAMRFLRAVIVANLTLNAVALGLANLFTLGKSRGIAGNFRVRTQLWKWHLEGCPAGPGLPRE</sequence>
<dbReference type="Pfam" id="PF00535">
    <property type="entry name" value="Glycos_transf_2"/>
    <property type="match status" value="1"/>
</dbReference>
<accession>A0A9D6UZG1</accession>
<dbReference type="EMBL" id="JACRDE010000197">
    <property type="protein sequence ID" value="MBI5249260.1"/>
    <property type="molecule type" value="Genomic_DNA"/>
</dbReference>
<dbReference type="Proteomes" id="UP000807825">
    <property type="component" value="Unassembled WGS sequence"/>
</dbReference>
<reference evidence="2" key="1">
    <citation type="submission" date="2020-07" db="EMBL/GenBank/DDBJ databases">
        <title>Huge and variable diversity of episymbiotic CPR bacteria and DPANN archaea in groundwater ecosystems.</title>
        <authorList>
            <person name="He C.Y."/>
            <person name="Keren R."/>
            <person name="Whittaker M."/>
            <person name="Farag I.F."/>
            <person name="Doudna J."/>
            <person name="Cate J.H.D."/>
            <person name="Banfield J.F."/>
        </authorList>
    </citation>
    <scope>NUCLEOTIDE SEQUENCE</scope>
    <source>
        <strain evidence="2">NC_groundwater_1664_Pr3_B-0.1um_52_9</strain>
    </source>
</reference>
<protein>
    <submittedName>
        <fullName evidence="2">Glycosyltransferase family 2 protein</fullName>
    </submittedName>
</protein>